<dbReference type="Gene3D" id="1.20.1270.180">
    <property type="match status" value="1"/>
</dbReference>
<dbReference type="PANTHER" id="PTHR39176:SF1">
    <property type="entry name" value="PERIPLASMIC PROTEIN"/>
    <property type="match status" value="1"/>
</dbReference>
<keyword evidence="4" id="KW-1185">Reference proteome</keyword>
<dbReference type="EMBL" id="FMAY01000010">
    <property type="protein sequence ID" value="SCC26652.1"/>
    <property type="molecule type" value="Genomic_DNA"/>
</dbReference>
<feature type="domain" description="Lysozyme inhibitor LprI-like N-terminal" evidence="2">
    <location>
        <begin position="37"/>
        <end position="127"/>
    </location>
</feature>
<accession>A0A1C4D5N9</accession>
<evidence type="ECO:0000313" key="3">
    <source>
        <dbReference type="EMBL" id="SCC26652.1"/>
    </source>
</evidence>
<feature type="signal peptide" evidence="1">
    <location>
        <begin position="1"/>
        <end position="34"/>
    </location>
</feature>
<proteinExistence type="predicted"/>
<reference evidence="4" key="1">
    <citation type="submission" date="2016-08" db="EMBL/GenBank/DDBJ databases">
        <authorList>
            <person name="Varghese N."/>
            <person name="Submissions Spin"/>
        </authorList>
    </citation>
    <scope>NUCLEOTIDE SEQUENCE [LARGE SCALE GENOMIC DNA]</scope>
    <source>
        <strain evidence="4">REICA_082</strain>
    </source>
</reference>
<evidence type="ECO:0000313" key="4">
    <source>
        <dbReference type="Proteomes" id="UP000198975"/>
    </source>
</evidence>
<dbReference type="InterPro" id="IPR009739">
    <property type="entry name" value="LprI-like_N"/>
</dbReference>
<feature type="chain" id="PRO_5008690272" evidence="1">
    <location>
        <begin position="35"/>
        <end position="146"/>
    </location>
</feature>
<dbReference type="AlphaFoldDB" id="A0A1C4D5N9"/>
<keyword evidence="1" id="KW-0732">Signal</keyword>
<dbReference type="Pfam" id="PF07007">
    <property type="entry name" value="LprI"/>
    <property type="match status" value="1"/>
</dbReference>
<dbReference type="PANTHER" id="PTHR39176">
    <property type="entry name" value="PERIPLASMIC PROTEIN-RELATED"/>
    <property type="match status" value="1"/>
</dbReference>
<dbReference type="Proteomes" id="UP000198975">
    <property type="component" value="Unassembled WGS sequence"/>
</dbReference>
<protein>
    <submittedName>
        <fullName evidence="3">Uncharacterized conserved protein YecT, DUF1311 family</fullName>
    </submittedName>
</protein>
<evidence type="ECO:0000259" key="2">
    <source>
        <dbReference type="Pfam" id="PF07007"/>
    </source>
</evidence>
<gene>
    <name evidence="3" type="ORF">GA0061071_110109</name>
</gene>
<name>A0A1C4D5N9_9ENTR</name>
<evidence type="ECO:0000256" key="1">
    <source>
        <dbReference type="SAM" id="SignalP"/>
    </source>
</evidence>
<sequence length="146" mass="15694">MLRNGCSEIDNKGKLMKRSMLALTALLLSSAALADECDNASTQSELNSCTASQYQAADKKLNQTYQDALKRATPPQAALLKKAQQTWVSLRDSDCAFVSSGVDGGSVQPMVQNQCLADKTSEREAWLASLLQCEEGDVSCPLPPAH</sequence>
<organism evidence="3 4">
    <name type="scientific">Kosakonia oryzendophytica</name>
    <dbReference type="NCBI Taxonomy" id="1005665"/>
    <lineage>
        <taxon>Bacteria</taxon>
        <taxon>Pseudomonadati</taxon>
        <taxon>Pseudomonadota</taxon>
        <taxon>Gammaproteobacteria</taxon>
        <taxon>Enterobacterales</taxon>
        <taxon>Enterobacteriaceae</taxon>
        <taxon>Kosakonia</taxon>
    </lineage>
</organism>